<dbReference type="PANTHER" id="PTHR16301">
    <property type="entry name" value="IMPACT-RELATED"/>
    <property type="match status" value="1"/>
</dbReference>
<dbReference type="Pfam" id="PF09186">
    <property type="entry name" value="DUF1949"/>
    <property type="match status" value="1"/>
</dbReference>
<dbReference type="InterPro" id="IPR020569">
    <property type="entry name" value="UPF0029_Impact_CS"/>
</dbReference>
<name>A0A2U9PI75_MYCSE</name>
<evidence type="ECO:0000313" key="5">
    <source>
        <dbReference type="Proteomes" id="UP000011200"/>
    </source>
</evidence>
<evidence type="ECO:0000256" key="1">
    <source>
        <dbReference type="ARBA" id="ARBA00007665"/>
    </source>
</evidence>
<dbReference type="InterPro" id="IPR015269">
    <property type="entry name" value="UPF0029_Impact_C"/>
</dbReference>
<evidence type="ECO:0000313" key="4">
    <source>
        <dbReference type="EMBL" id="AWT51436.1"/>
    </source>
</evidence>
<reference evidence="4 5" key="1">
    <citation type="journal article" date="2013" name="Genome Announc.">
        <title>Draft genome sequence of MKD8, a conjugal recipient Mycobacterium smegmatis strain.</title>
        <authorList>
            <person name="Gray T.A."/>
            <person name="Palumbo M.J."/>
            <person name="Derbyshire K.M."/>
        </authorList>
    </citation>
    <scope>NUCLEOTIDE SEQUENCE [LARGE SCALE GENOMIC DNA]</scope>
    <source>
        <strain evidence="4 5">MKD8</strain>
    </source>
</reference>
<dbReference type="Gene3D" id="3.30.230.30">
    <property type="entry name" value="Impact, N-terminal domain"/>
    <property type="match status" value="1"/>
</dbReference>
<feature type="domain" description="UPF0029" evidence="3">
    <location>
        <begin position="141"/>
        <end position="193"/>
    </location>
</feature>
<dbReference type="AlphaFoldDB" id="A0A2U9PI75"/>
<accession>A0A2U9PI75</accession>
<feature type="domain" description="Impact N-terminal" evidence="2">
    <location>
        <begin position="18"/>
        <end position="124"/>
    </location>
</feature>
<dbReference type="InterPro" id="IPR020568">
    <property type="entry name" value="Ribosomal_Su5_D2-typ_SF"/>
</dbReference>
<evidence type="ECO:0000259" key="2">
    <source>
        <dbReference type="Pfam" id="PF01205"/>
    </source>
</evidence>
<evidence type="ECO:0000259" key="3">
    <source>
        <dbReference type="Pfam" id="PF09186"/>
    </source>
</evidence>
<dbReference type="PROSITE" id="PS00910">
    <property type="entry name" value="UPF0029"/>
    <property type="match status" value="1"/>
</dbReference>
<organism evidence="4 5">
    <name type="scientific">Mycolicibacterium smegmatis (strain MKD8)</name>
    <name type="common">Mycobacterium smegmatis</name>
    <dbReference type="NCBI Taxonomy" id="1214915"/>
    <lineage>
        <taxon>Bacteria</taxon>
        <taxon>Bacillati</taxon>
        <taxon>Actinomycetota</taxon>
        <taxon>Actinomycetes</taxon>
        <taxon>Mycobacteriales</taxon>
        <taxon>Mycobacteriaceae</taxon>
        <taxon>Mycolicibacterium</taxon>
    </lineage>
</organism>
<dbReference type="GO" id="GO:0005737">
    <property type="term" value="C:cytoplasm"/>
    <property type="evidence" value="ECO:0007669"/>
    <property type="project" value="TreeGrafter"/>
</dbReference>
<comment type="similarity">
    <text evidence="1">Belongs to the IMPACT family.</text>
</comment>
<dbReference type="RefSeq" id="WP_003891780.1">
    <property type="nucleotide sequence ID" value="NZ_CP027541.1"/>
</dbReference>
<gene>
    <name evidence="4" type="ORF">D806_004430</name>
</gene>
<dbReference type="Proteomes" id="UP000011200">
    <property type="component" value="Chromosome"/>
</dbReference>
<sequence>MADTLEPGAQPYAEAIIKNSRFVARLCRADSESEAAELIRSARELERGAGHHCFAYVIGHDESRVERSSDDGEPGGTAGVPILNVLKARDLVSVAAVVSRYYGGVKLGAGGLVRAYGGTVATAIEGAELKPRRRWEVLRLAADHADAGWVQAELRRRGFEVTDVECGERAVITLIAVDTEPLIAAIDEITSGRGEYTPAGHVWR</sequence>
<dbReference type="Pfam" id="PF01205">
    <property type="entry name" value="Impact_N"/>
    <property type="match status" value="1"/>
</dbReference>
<reference evidence="5" key="2">
    <citation type="submission" date="2018-03" db="EMBL/GenBank/DDBJ databases">
        <authorList>
            <person name="Derbyshire K."/>
            <person name="Gray T.A."/>
            <person name="Champion M."/>
        </authorList>
    </citation>
    <scope>NUCLEOTIDE SEQUENCE [LARGE SCALE GENOMIC DNA]</scope>
    <source>
        <strain evidence="5">MKD8</strain>
    </source>
</reference>
<dbReference type="InterPro" id="IPR023582">
    <property type="entry name" value="Impact"/>
</dbReference>
<dbReference type="InterPro" id="IPR001498">
    <property type="entry name" value="Impact_N"/>
</dbReference>
<dbReference type="InterPro" id="IPR036956">
    <property type="entry name" value="Impact_N_sf"/>
</dbReference>
<proteinExistence type="inferred from homology"/>
<protein>
    <submittedName>
        <fullName evidence="4">CinZ protein</fullName>
    </submittedName>
</protein>
<dbReference type="EMBL" id="CP027541">
    <property type="protein sequence ID" value="AWT51436.1"/>
    <property type="molecule type" value="Genomic_DNA"/>
</dbReference>
<dbReference type="GO" id="GO:0006446">
    <property type="term" value="P:regulation of translational initiation"/>
    <property type="evidence" value="ECO:0007669"/>
    <property type="project" value="TreeGrafter"/>
</dbReference>
<dbReference type="PANTHER" id="PTHR16301:SF20">
    <property type="entry name" value="IMPACT FAMILY MEMBER YIGZ"/>
    <property type="match status" value="1"/>
</dbReference>
<dbReference type="SUPFAM" id="SSF54211">
    <property type="entry name" value="Ribosomal protein S5 domain 2-like"/>
    <property type="match status" value="1"/>
</dbReference>